<organism evidence="1 2">
    <name type="scientific">Hibiscus sabdariffa</name>
    <name type="common">roselle</name>
    <dbReference type="NCBI Taxonomy" id="183260"/>
    <lineage>
        <taxon>Eukaryota</taxon>
        <taxon>Viridiplantae</taxon>
        <taxon>Streptophyta</taxon>
        <taxon>Embryophyta</taxon>
        <taxon>Tracheophyta</taxon>
        <taxon>Spermatophyta</taxon>
        <taxon>Magnoliopsida</taxon>
        <taxon>eudicotyledons</taxon>
        <taxon>Gunneridae</taxon>
        <taxon>Pentapetalae</taxon>
        <taxon>rosids</taxon>
        <taxon>malvids</taxon>
        <taxon>Malvales</taxon>
        <taxon>Malvaceae</taxon>
        <taxon>Malvoideae</taxon>
        <taxon>Hibiscus</taxon>
    </lineage>
</organism>
<gene>
    <name evidence="1" type="ORF">V6N12_053400</name>
</gene>
<dbReference type="Proteomes" id="UP001472677">
    <property type="component" value="Unassembled WGS sequence"/>
</dbReference>
<sequence length="134" mass="15087">MVATPMQDRDEKDIMGFEAGCINSLKALDPGLVYDLTYDEFRRYLISRPEDKSKLYAMREDVSGRLQTLVLILNVNIRGTKCALDINFLVKPLTLEFNSIGDTQQFSCRTLASVASHPVKMSHTVGTTQIEQDI</sequence>
<evidence type="ECO:0000313" key="2">
    <source>
        <dbReference type="Proteomes" id="UP001472677"/>
    </source>
</evidence>
<keyword evidence="2" id="KW-1185">Reference proteome</keyword>
<evidence type="ECO:0000313" key="1">
    <source>
        <dbReference type="EMBL" id="KAK8531943.1"/>
    </source>
</evidence>
<accession>A0ABR2D7T3</accession>
<proteinExistence type="predicted"/>
<dbReference type="EMBL" id="JBBPBM010000034">
    <property type="protein sequence ID" value="KAK8531943.1"/>
    <property type="molecule type" value="Genomic_DNA"/>
</dbReference>
<comment type="caution">
    <text evidence="1">The sequence shown here is derived from an EMBL/GenBank/DDBJ whole genome shotgun (WGS) entry which is preliminary data.</text>
</comment>
<reference evidence="1 2" key="1">
    <citation type="journal article" date="2024" name="G3 (Bethesda)">
        <title>Genome assembly of Hibiscus sabdariffa L. provides insights into metabolisms of medicinal natural products.</title>
        <authorList>
            <person name="Kim T."/>
        </authorList>
    </citation>
    <scope>NUCLEOTIDE SEQUENCE [LARGE SCALE GENOMIC DNA]</scope>
    <source>
        <strain evidence="1">TK-2024</strain>
        <tissue evidence="1">Old leaves</tissue>
    </source>
</reference>
<name>A0ABR2D7T3_9ROSI</name>
<protein>
    <submittedName>
        <fullName evidence="1">Uncharacterized protein</fullName>
    </submittedName>
</protein>